<evidence type="ECO:0000256" key="4">
    <source>
        <dbReference type="ARBA" id="ARBA00022833"/>
    </source>
</evidence>
<protein>
    <submittedName>
        <fullName evidence="7">Matrixin</fullName>
    </submittedName>
</protein>
<dbReference type="GO" id="GO:0004222">
    <property type="term" value="F:metalloendopeptidase activity"/>
    <property type="evidence" value="ECO:0007669"/>
    <property type="project" value="InterPro"/>
</dbReference>
<dbReference type="SMART" id="SM00235">
    <property type="entry name" value="ZnMc"/>
    <property type="match status" value="1"/>
</dbReference>
<dbReference type="RefSeq" id="WP_075013937.1">
    <property type="nucleotide sequence ID" value="NZ_FOWE01000006.1"/>
</dbReference>
<keyword evidence="8" id="KW-1185">Reference proteome</keyword>
<dbReference type="Proteomes" id="UP000183642">
    <property type="component" value="Unassembled WGS sequence"/>
</dbReference>
<dbReference type="EMBL" id="FOWE01000006">
    <property type="protein sequence ID" value="SFO31226.1"/>
    <property type="molecule type" value="Genomic_DNA"/>
</dbReference>
<evidence type="ECO:0000313" key="8">
    <source>
        <dbReference type="Proteomes" id="UP000183642"/>
    </source>
</evidence>
<dbReference type="GO" id="GO:0008270">
    <property type="term" value="F:zinc ion binding"/>
    <property type="evidence" value="ECO:0007669"/>
    <property type="project" value="InterPro"/>
</dbReference>
<dbReference type="GO" id="GO:0006508">
    <property type="term" value="P:proteolysis"/>
    <property type="evidence" value="ECO:0007669"/>
    <property type="project" value="UniProtKB-KW"/>
</dbReference>
<dbReference type="InterPro" id="IPR024079">
    <property type="entry name" value="MetalloPept_cat_dom_sf"/>
</dbReference>
<evidence type="ECO:0000256" key="3">
    <source>
        <dbReference type="ARBA" id="ARBA00022801"/>
    </source>
</evidence>
<keyword evidence="3" id="KW-0378">Hydrolase</keyword>
<gene>
    <name evidence="7" type="ORF">SAMN05660359_02569</name>
</gene>
<dbReference type="OrthoDB" id="4297752at2"/>
<dbReference type="Pfam" id="PF00413">
    <property type="entry name" value="Peptidase_M10"/>
    <property type="match status" value="1"/>
</dbReference>
<proteinExistence type="predicted"/>
<evidence type="ECO:0000313" key="7">
    <source>
        <dbReference type="EMBL" id="SFO31226.1"/>
    </source>
</evidence>
<dbReference type="AlphaFoldDB" id="A0A1I5G5N7"/>
<evidence type="ECO:0000259" key="6">
    <source>
        <dbReference type="SMART" id="SM00235"/>
    </source>
</evidence>
<keyword evidence="4" id="KW-0862">Zinc</keyword>
<evidence type="ECO:0000256" key="1">
    <source>
        <dbReference type="ARBA" id="ARBA00022670"/>
    </source>
</evidence>
<keyword evidence="1" id="KW-0645">Protease</keyword>
<feature type="region of interest" description="Disordered" evidence="5">
    <location>
        <begin position="84"/>
        <end position="104"/>
    </location>
</feature>
<keyword evidence="2" id="KW-0479">Metal-binding</keyword>
<name>A0A1I5G5N7_9ACTN</name>
<sequence length="304" mass="31815">MHGEERDDGGTQPSRTAPRPPWPSEAPSVPVSGWTPLRVAIVALLVAALVLWSSALAQGARWPWEGRYDFTLPSGAVALEADERPSPGVGAAAQPLGAPPPASAADGSWSFLRLQRDGVTPVAYDPCRPVHYVVRPDDAPPGFESLVEEAVAEVAAATGLRFVYDGRTDERVTRDRAASQPARYGDRWAPVLLSFERPADNPDVGRGIAGRGGSDAVSAGGPWVYVTGSVVVDADWAAEAAGSPWGRAAVRAVLVHELGHVLGLDHVDDPDELMHVTNDGQVDLGPGDLAGLAELGRGACEPGL</sequence>
<dbReference type="SUPFAM" id="SSF55486">
    <property type="entry name" value="Metalloproteases ('zincins'), catalytic domain"/>
    <property type="match status" value="1"/>
</dbReference>
<organism evidence="7 8">
    <name type="scientific">Geodermatophilus obscurus</name>
    <dbReference type="NCBI Taxonomy" id="1861"/>
    <lineage>
        <taxon>Bacteria</taxon>
        <taxon>Bacillati</taxon>
        <taxon>Actinomycetota</taxon>
        <taxon>Actinomycetes</taxon>
        <taxon>Geodermatophilales</taxon>
        <taxon>Geodermatophilaceae</taxon>
        <taxon>Geodermatophilus</taxon>
    </lineage>
</organism>
<accession>A0A1I5G5N7</accession>
<reference evidence="8" key="1">
    <citation type="submission" date="2016-10" db="EMBL/GenBank/DDBJ databases">
        <authorList>
            <person name="Varghese N."/>
            <person name="Submissions S."/>
        </authorList>
    </citation>
    <scope>NUCLEOTIDE SEQUENCE [LARGE SCALE GENOMIC DNA]</scope>
    <source>
        <strain evidence="8">DSM 43161</strain>
    </source>
</reference>
<dbReference type="GO" id="GO:0031012">
    <property type="term" value="C:extracellular matrix"/>
    <property type="evidence" value="ECO:0007669"/>
    <property type="project" value="InterPro"/>
</dbReference>
<evidence type="ECO:0000256" key="2">
    <source>
        <dbReference type="ARBA" id="ARBA00022723"/>
    </source>
</evidence>
<feature type="region of interest" description="Disordered" evidence="5">
    <location>
        <begin position="1"/>
        <end position="29"/>
    </location>
</feature>
<feature type="compositionally biased region" description="Low complexity" evidence="5">
    <location>
        <begin position="87"/>
        <end position="96"/>
    </location>
</feature>
<dbReference type="Gene3D" id="3.40.390.10">
    <property type="entry name" value="Collagenase (Catalytic Domain)"/>
    <property type="match status" value="1"/>
</dbReference>
<feature type="domain" description="Peptidase metallopeptidase" evidence="6">
    <location>
        <begin position="120"/>
        <end position="298"/>
    </location>
</feature>
<evidence type="ECO:0000256" key="5">
    <source>
        <dbReference type="SAM" id="MobiDB-lite"/>
    </source>
</evidence>
<dbReference type="InterPro" id="IPR001818">
    <property type="entry name" value="Pept_M10_metallopeptidase"/>
</dbReference>
<dbReference type="InterPro" id="IPR006026">
    <property type="entry name" value="Peptidase_Metallo"/>
</dbReference>